<dbReference type="EMBL" id="CM044708">
    <property type="protein sequence ID" value="KAI5649883.1"/>
    <property type="molecule type" value="Genomic_DNA"/>
</dbReference>
<reference evidence="2" key="1">
    <citation type="journal article" date="2023" name="Nat. Plants">
        <title>Single-cell RNA sequencing provides a high-resolution roadmap for understanding the multicellular compartmentation of specialized metabolism.</title>
        <authorList>
            <person name="Sun S."/>
            <person name="Shen X."/>
            <person name="Li Y."/>
            <person name="Li Y."/>
            <person name="Wang S."/>
            <person name="Li R."/>
            <person name="Zhang H."/>
            <person name="Shen G."/>
            <person name="Guo B."/>
            <person name="Wei J."/>
            <person name="Xu J."/>
            <person name="St-Pierre B."/>
            <person name="Chen S."/>
            <person name="Sun C."/>
        </authorList>
    </citation>
    <scope>NUCLEOTIDE SEQUENCE [LARGE SCALE GENOMIC DNA]</scope>
</reference>
<organism evidence="1 2">
    <name type="scientific">Catharanthus roseus</name>
    <name type="common">Madagascar periwinkle</name>
    <name type="synonym">Vinca rosea</name>
    <dbReference type="NCBI Taxonomy" id="4058"/>
    <lineage>
        <taxon>Eukaryota</taxon>
        <taxon>Viridiplantae</taxon>
        <taxon>Streptophyta</taxon>
        <taxon>Embryophyta</taxon>
        <taxon>Tracheophyta</taxon>
        <taxon>Spermatophyta</taxon>
        <taxon>Magnoliopsida</taxon>
        <taxon>eudicotyledons</taxon>
        <taxon>Gunneridae</taxon>
        <taxon>Pentapetalae</taxon>
        <taxon>asterids</taxon>
        <taxon>lamiids</taxon>
        <taxon>Gentianales</taxon>
        <taxon>Apocynaceae</taxon>
        <taxon>Rauvolfioideae</taxon>
        <taxon>Vinceae</taxon>
        <taxon>Catharanthinae</taxon>
        <taxon>Catharanthus</taxon>
    </lineage>
</organism>
<comment type="caution">
    <text evidence="1">The sequence shown here is derived from an EMBL/GenBank/DDBJ whole genome shotgun (WGS) entry which is preliminary data.</text>
</comment>
<dbReference type="Proteomes" id="UP001060085">
    <property type="component" value="Linkage Group LG08"/>
</dbReference>
<accession>A0ACB9ZS64</accession>
<proteinExistence type="predicted"/>
<name>A0ACB9ZS64_CATRO</name>
<gene>
    <name evidence="1" type="ORF">M9H77_35888</name>
</gene>
<sequence>MPLEHFLIQVAASNVIPLTEISHGAFFRSFPSLVYFIVATLMEKIVGPLSTGSLRLAAADVKVNPIVRFNYFQILTFYCQQCFGPRDFRYVGPSLPADLSNNFLMEEFSRRCLVGKIVDRNFRVFGVDPLKMQRTPVPYFMNGQFEMPLKRFACESPIKELDYDHSVVPMEKPLRKSC</sequence>
<evidence type="ECO:0000313" key="2">
    <source>
        <dbReference type="Proteomes" id="UP001060085"/>
    </source>
</evidence>
<keyword evidence="2" id="KW-1185">Reference proteome</keyword>
<protein>
    <submittedName>
        <fullName evidence="1">Uncharacterized protein</fullName>
    </submittedName>
</protein>
<evidence type="ECO:0000313" key="1">
    <source>
        <dbReference type="EMBL" id="KAI5649883.1"/>
    </source>
</evidence>